<comment type="similarity">
    <text evidence="1 7 8">Belongs to the ferrochelatase family.</text>
</comment>
<comment type="pathway">
    <text evidence="7 8">Porphyrin-containing compound metabolism; protoheme biosynthesis; protoheme from protoporphyrin-IX: step 1/1.</text>
</comment>
<dbReference type="PANTHER" id="PTHR11108">
    <property type="entry name" value="FERROCHELATASE"/>
    <property type="match status" value="1"/>
</dbReference>
<protein>
    <recommendedName>
        <fullName evidence="7 8">Ferrochelatase</fullName>
        <ecNumber evidence="7 8">4.98.1.1</ecNumber>
    </recommendedName>
    <alternativeName>
        <fullName evidence="7">Heme synthase</fullName>
    </alternativeName>
    <alternativeName>
        <fullName evidence="7">Protoheme ferro-lyase</fullName>
    </alternativeName>
</protein>
<sequence length="301" mass="35258">MKYVFFLNMGGVNKLSECELFLKNMFNDPYILGIKNVFLRKFVAFIIRKSRLKAMKQNYEKMGGKSPLTELTQKLCDKLNIKTKEYKFDFISLYVPPFASDVFKNYDFKEDDEIILFPLYPHHSKTTVSSSLEVVQNTLKNANIKTKLSIIDVFYKDAFYNEIIIKHILEKNKKHNFKTLIFSAHSLPLSVIKKGDLYEKHVNEHVELLKERLKDEFDQILLSYQSKLGPIKWLEPNTSDVLANLEQKALIYPISFCIDCSETIFELGIEYRYLAKNDYDLIACLNDSDDFVEFVLNQVKM</sequence>
<feature type="binding site" evidence="7">
    <location>
        <position position="185"/>
    </location>
    <ligand>
        <name>Fe(2+)</name>
        <dbReference type="ChEBI" id="CHEBI:29033"/>
    </ligand>
</feature>
<dbReference type="Gene3D" id="3.40.50.1400">
    <property type="match status" value="2"/>
</dbReference>
<evidence type="ECO:0000313" key="9">
    <source>
        <dbReference type="EMBL" id="TXE83575.1"/>
    </source>
</evidence>
<dbReference type="EMBL" id="VOWB01000027">
    <property type="protein sequence ID" value="TXE83575.1"/>
    <property type="molecule type" value="Genomic_DNA"/>
</dbReference>
<dbReference type="UniPathway" id="UPA00252">
    <property type="reaction ID" value="UER00325"/>
</dbReference>
<keyword evidence="3 7" id="KW-0350">Heme biosynthesis</keyword>
<dbReference type="RefSeq" id="WP_147575227.1">
    <property type="nucleotide sequence ID" value="NZ_VOWB01000027.1"/>
</dbReference>
<evidence type="ECO:0000256" key="4">
    <source>
        <dbReference type="ARBA" id="ARBA00023239"/>
    </source>
</evidence>
<comment type="subcellular location">
    <subcellularLocation>
        <location evidence="7 8">Cytoplasm</location>
    </subcellularLocation>
</comment>
<evidence type="ECO:0000256" key="2">
    <source>
        <dbReference type="ARBA" id="ARBA00023004"/>
    </source>
</evidence>
<dbReference type="InterPro" id="IPR033659">
    <property type="entry name" value="Ferrochelatase_N"/>
</dbReference>
<dbReference type="GO" id="GO:0005737">
    <property type="term" value="C:cytoplasm"/>
    <property type="evidence" value="ECO:0007669"/>
    <property type="project" value="UniProtKB-SubCell"/>
</dbReference>
<dbReference type="GO" id="GO:0046872">
    <property type="term" value="F:metal ion binding"/>
    <property type="evidence" value="ECO:0007669"/>
    <property type="project" value="UniProtKB-KW"/>
</dbReference>
<keyword evidence="4 7" id="KW-0456">Lyase</keyword>
<dbReference type="AlphaFoldDB" id="A0A5C7DMR0"/>
<gene>
    <name evidence="7" type="primary">hemH</name>
    <name evidence="9" type="ORF">FPD46_02730</name>
</gene>
<evidence type="ECO:0000313" key="10">
    <source>
        <dbReference type="Proteomes" id="UP000321310"/>
    </source>
</evidence>
<accession>A0A5C7DMR0</accession>
<name>A0A5C7DMR0_9BACT</name>
<evidence type="ECO:0000256" key="6">
    <source>
        <dbReference type="ARBA" id="ARBA00024536"/>
    </source>
</evidence>
<feature type="binding site" evidence="7">
    <location>
        <position position="262"/>
    </location>
    <ligand>
        <name>Fe(2+)</name>
        <dbReference type="ChEBI" id="CHEBI:29033"/>
    </ligand>
</feature>
<keyword evidence="7" id="KW-0479">Metal-binding</keyword>
<comment type="caution">
    <text evidence="9">The sequence shown here is derived from an EMBL/GenBank/DDBJ whole genome shotgun (WGS) entry which is preliminary data.</text>
</comment>
<evidence type="ECO:0000256" key="3">
    <source>
        <dbReference type="ARBA" id="ARBA00023133"/>
    </source>
</evidence>
<comment type="catalytic activity">
    <reaction evidence="6">
        <text>Fe-coproporphyrin III + 2 H(+) = coproporphyrin III + Fe(2+)</text>
        <dbReference type="Rhea" id="RHEA:49572"/>
        <dbReference type="ChEBI" id="CHEBI:15378"/>
        <dbReference type="ChEBI" id="CHEBI:29033"/>
        <dbReference type="ChEBI" id="CHEBI:68438"/>
        <dbReference type="ChEBI" id="CHEBI:131725"/>
        <dbReference type="EC" id="4.99.1.9"/>
    </reaction>
    <physiologicalReaction direction="right-to-left" evidence="6">
        <dbReference type="Rhea" id="RHEA:49574"/>
    </physiologicalReaction>
</comment>
<dbReference type="PANTHER" id="PTHR11108:SF1">
    <property type="entry name" value="FERROCHELATASE, MITOCHONDRIAL"/>
    <property type="match status" value="1"/>
</dbReference>
<dbReference type="SUPFAM" id="SSF53800">
    <property type="entry name" value="Chelatase"/>
    <property type="match status" value="1"/>
</dbReference>
<comment type="catalytic activity">
    <reaction evidence="7 8">
        <text>heme b + 2 H(+) = protoporphyrin IX + Fe(2+)</text>
        <dbReference type="Rhea" id="RHEA:22584"/>
        <dbReference type="ChEBI" id="CHEBI:15378"/>
        <dbReference type="ChEBI" id="CHEBI:29033"/>
        <dbReference type="ChEBI" id="CHEBI:57306"/>
        <dbReference type="ChEBI" id="CHEBI:60344"/>
        <dbReference type="EC" id="4.98.1.1"/>
    </reaction>
</comment>
<reference evidence="9 10" key="1">
    <citation type="submission" date="2019-07" db="EMBL/GenBank/DDBJ databases">
        <title>Rapid identification of Enteric Bacteria from Whole Genome Sequences (WGS) using Average Nucleotide Identity (ANI).</title>
        <authorList>
            <person name="Lane C."/>
        </authorList>
    </citation>
    <scope>NUCLEOTIDE SEQUENCE [LARGE SCALE GENOMIC DNA]</scope>
    <source>
        <strain evidence="9 10">2016D-0250</strain>
    </source>
</reference>
<dbReference type="HAMAP" id="MF_00323">
    <property type="entry name" value="Ferrochelatase"/>
    <property type="match status" value="1"/>
</dbReference>
<dbReference type="NCBIfam" id="TIGR00109">
    <property type="entry name" value="hemH"/>
    <property type="match status" value="1"/>
</dbReference>
<organism evidence="9 10">
    <name type="scientific">Campylobacter peloridis</name>
    <dbReference type="NCBI Taxonomy" id="488546"/>
    <lineage>
        <taxon>Bacteria</taxon>
        <taxon>Pseudomonadati</taxon>
        <taxon>Campylobacterota</taxon>
        <taxon>Epsilonproteobacteria</taxon>
        <taxon>Campylobacterales</taxon>
        <taxon>Campylobacteraceae</taxon>
        <taxon>Campylobacter</taxon>
    </lineage>
</organism>
<evidence type="ECO:0000256" key="8">
    <source>
        <dbReference type="RuleBase" id="RU000607"/>
    </source>
</evidence>
<dbReference type="EC" id="4.98.1.1" evidence="7 8"/>
<evidence type="ECO:0000256" key="1">
    <source>
        <dbReference type="ARBA" id="ARBA00007718"/>
    </source>
</evidence>
<proteinExistence type="inferred from homology"/>
<keyword evidence="5 7" id="KW-0627">Porphyrin biosynthesis</keyword>
<keyword evidence="2 7" id="KW-0408">Iron</keyword>
<dbReference type="CDD" id="cd03411">
    <property type="entry name" value="Ferrochelatase_N"/>
    <property type="match status" value="1"/>
</dbReference>
<dbReference type="InterPro" id="IPR033644">
    <property type="entry name" value="Ferrochelatase_C"/>
</dbReference>
<evidence type="ECO:0000256" key="5">
    <source>
        <dbReference type="ARBA" id="ARBA00023244"/>
    </source>
</evidence>
<dbReference type="CDD" id="cd00419">
    <property type="entry name" value="Ferrochelatase_C"/>
    <property type="match status" value="1"/>
</dbReference>
<evidence type="ECO:0000256" key="7">
    <source>
        <dbReference type="HAMAP-Rule" id="MF_00323"/>
    </source>
</evidence>
<dbReference type="GO" id="GO:0004325">
    <property type="term" value="F:ferrochelatase activity"/>
    <property type="evidence" value="ECO:0007669"/>
    <property type="project" value="UniProtKB-UniRule"/>
</dbReference>
<dbReference type="PROSITE" id="PS00534">
    <property type="entry name" value="FERROCHELATASE"/>
    <property type="match status" value="1"/>
</dbReference>
<dbReference type="InterPro" id="IPR019772">
    <property type="entry name" value="Ferrochelatase_AS"/>
</dbReference>
<dbReference type="Proteomes" id="UP000321310">
    <property type="component" value="Unassembled WGS sequence"/>
</dbReference>
<keyword evidence="7 8" id="KW-0963">Cytoplasm</keyword>
<comment type="function">
    <text evidence="7 8">Catalyzes the ferrous insertion into protoporphyrin IX.</text>
</comment>
<dbReference type="InterPro" id="IPR001015">
    <property type="entry name" value="Ferrochelatase"/>
</dbReference>
<dbReference type="Pfam" id="PF00762">
    <property type="entry name" value="Ferrochelatase"/>
    <property type="match status" value="1"/>
</dbReference>
<dbReference type="GO" id="GO:0006783">
    <property type="term" value="P:heme biosynthetic process"/>
    <property type="evidence" value="ECO:0007669"/>
    <property type="project" value="UniProtKB-UniRule"/>
</dbReference>